<dbReference type="PANTHER" id="PTHR30537:SF5">
    <property type="entry name" value="HTH-TYPE TRANSCRIPTIONAL ACTIVATOR TTDR-RELATED"/>
    <property type="match status" value="1"/>
</dbReference>
<dbReference type="SUPFAM" id="SSF46785">
    <property type="entry name" value="Winged helix' DNA-binding domain"/>
    <property type="match status" value="1"/>
</dbReference>
<evidence type="ECO:0000313" key="7">
    <source>
        <dbReference type="EMBL" id="SDN47279.1"/>
    </source>
</evidence>
<dbReference type="EMBL" id="LT629704">
    <property type="protein sequence ID" value="SDN47279.1"/>
    <property type="molecule type" value="Genomic_DNA"/>
</dbReference>
<evidence type="ECO:0000259" key="5">
    <source>
        <dbReference type="PROSITE" id="PS50931"/>
    </source>
</evidence>
<dbReference type="Pfam" id="PF00126">
    <property type="entry name" value="HTH_1"/>
    <property type="match status" value="1"/>
</dbReference>
<evidence type="ECO:0000313" key="6">
    <source>
        <dbReference type="EMBL" id="KAF2406563.1"/>
    </source>
</evidence>
<dbReference type="InterPro" id="IPR058163">
    <property type="entry name" value="LysR-type_TF_proteobact-type"/>
</dbReference>
<comment type="similarity">
    <text evidence="1">Belongs to the LysR transcriptional regulatory family.</text>
</comment>
<dbReference type="RefSeq" id="WP_083358972.1">
    <property type="nucleotide sequence ID" value="NZ_JXDI01000003.1"/>
</dbReference>
<dbReference type="Gene3D" id="1.10.10.10">
    <property type="entry name" value="Winged helix-like DNA-binding domain superfamily/Winged helix DNA-binding domain"/>
    <property type="match status" value="1"/>
</dbReference>
<evidence type="ECO:0000313" key="9">
    <source>
        <dbReference type="Proteomes" id="UP000748067"/>
    </source>
</evidence>
<dbReference type="GO" id="GO:0043565">
    <property type="term" value="F:sequence-specific DNA binding"/>
    <property type="evidence" value="ECO:0007669"/>
    <property type="project" value="TreeGrafter"/>
</dbReference>
<evidence type="ECO:0000256" key="3">
    <source>
        <dbReference type="ARBA" id="ARBA00023125"/>
    </source>
</evidence>
<evidence type="ECO:0000256" key="2">
    <source>
        <dbReference type="ARBA" id="ARBA00023015"/>
    </source>
</evidence>
<dbReference type="Proteomes" id="UP000748067">
    <property type="component" value="Unassembled WGS sequence"/>
</dbReference>
<evidence type="ECO:0000256" key="4">
    <source>
        <dbReference type="ARBA" id="ARBA00023163"/>
    </source>
</evidence>
<dbReference type="PROSITE" id="PS50931">
    <property type="entry name" value="HTH_LYSR"/>
    <property type="match status" value="1"/>
</dbReference>
<reference evidence="6 9" key="1">
    <citation type="submission" date="2015-01" db="EMBL/GenBank/DDBJ databases">
        <title>Genome Sequence of Pseudomonas antarctica CMS 35.</title>
        <authorList>
            <person name="Voget S."/>
            <person name="Chow J."/>
            <person name="Daniel R."/>
            <person name="Streit W."/>
        </authorList>
    </citation>
    <scope>NUCLEOTIDE SEQUENCE [LARGE SCALE GENOMIC DNA]</scope>
    <source>
        <strain evidence="6 9">CMS 35</strain>
    </source>
</reference>
<dbReference type="InterPro" id="IPR005119">
    <property type="entry name" value="LysR_subst-bd"/>
</dbReference>
<dbReference type="AlphaFoldDB" id="A0A1H0BNP6"/>
<proteinExistence type="inferred from homology"/>
<evidence type="ECO:0000256" key="1">
    <source>
        <dbReference type="ARBA" id="ARBA00009437"/>
    </source>
</evidence>
<keyword evidence="9" id="KW-1185">Reference proteome</keyword>
<name>A0A1H0BNP6_9PSED</name>
<dbReference type="Proteomes" id="UP000182470">
    <property type="component" value="Chromosome I"/>
</dbReference>
<dbReference type="EMBL" id="JXDI01000003">
    <property type="protein sequence ID" value="KAF2406563.1"/>
    <property type="molecule type" value="Genomic_DNA"/>
</dbReference>
<keyword evidence="4" id="KW-0804">Transcription</keyword>
<dbReference type="CDD" id="cd08477">
    <property type="entry name" value="PBP2_CrgA_like_8"/>
    <property type="match status" value="1"/>
</dbReference>
<dbReference type="InterPro" id="IPR000847">
    <property type="entry name" value="LysR_HTH_N"/>
</dbReference>
<organism evidence="7 8">
    <name type="scientific">Pseudomonas antarctica</name>
    <dbReference type="NCBI Taxonomy" id="219572"/>
    <lineage>
        <taxon>Bacteria</taxon>
        <taxon>Pseudomonadati</taxon>
        <taxon>Pseudomonadota</taxon>
        <taxon>Gammaproteobacteria</taxon>
        <taxon>Pseudomonadales</taxon>
        <taxon>Pseudomonadaceae</taxon>
        <taxon>Pseudomonas</taxon>
    </lineage>
</organism>
<protein>
    <submittedName>
        <fullName evidence="7">DNA-binding transcriptional regulator, LysR family</fullName>
    </submittedName>
    <submittedName>
        <fullName evidence="6">HTH-type transcriptional regulator DmlR</fullName>
    </submittedName>
</protein>
<dbReference type="InterPro" id="IPR036390">
    <property type="entry name" value="WH_DNA-bd_sf"/>
</dbReference>
<dbReference type="InterPro" id="IPR036388">
    <property type="entry name" value="WH-like_DNA-bd_sf"/>
</dbReference>
<dbReference type="PANTHER" id="PTHR30537">
    <property type="entry name" value="HTH-TYPE TRANSCRIPTIONAL REGULATOR"/>
    <property type="match status" value="1"/>
</dbReference>
<dbReference type="SUPFAM" id="SSF53850">
    <property type="entry name" value="Periplasmic binding protein-like II"/>
    <property type="match status" value="1"/>
</dbReference>
<keyword evidence="2" id="KW-0805">Transcription regulation</keyword>
<dbReference type="OrthoDB" id="9786526at2"/>
<reference evidence="7 8" key="2">
    <citation type="submission" date="2016-10" db="EMBL/GenBank/DDBJ databases">
        <authorList>
            <person name="de Groot N.N."/>
        </authorList>
    </citation>
    <scope>NUCLEOTIDE SEQUENCE [LARGE SCALE GENOMIC DNA]</scope>
    <source>
        <strain evidence="7 8">BS2772</strain>
    </source>
</reference>
<gene>
    <name evidence="6" type="primary">dmlR_18</name>
    <name evidence="6" type="ORF">PSAN_47390</name>
    <name evidence="7" type="ORF">SAMN04490179_4399</name>
</gene>
<evidence type="ECO:0000313" key="8">
    <source>
        <dbReference type="Proteomes" id="UP000182470"/>
    </source>
</evidence>
<dbReference type="GO" id="GO:0006351">
    <property type="term" value="P:DNA-templated transcription"/>
    <property type="evidence" value="ECO:0007669"/>
    <property type="project" value="TreeGrafter"/>
</dbReference>
<dbReference type="FunFam" id="1.10.10.10:FF:000001">
    <property type="entry name" value="LysR family transcriptional regulator"/>
    <property type="match status" value="1"/>
</dbReference>
<dbReference type="FunFam" id="3.40.190.290:FF:000001">
    <property type="entry name" value="Transcriptional regulator, LysR family"/>
    <property type="match status" value="1"/>
</dbReference>
<feature type="domain" description="HTH lysR-type" evidence="5">
    <location>
        <begin position="1"/>
        <end position="59"/>
    </location>
</feature>
<dbReference type="Gene3D" id="3.40.190.290">
    <property type="match status" value="1"/>
</dbReference>
<dbReference type="Pfam" id="PF03466">
    <property type="entry name" value="LysR_substrate"/>
    <property type="match status" value="1"/>
</dbReference>
<accession>A0A1H0BNP6</accession>
<dbReference type="GO" id="GO:0003700">
    <property type="term" value="F:DNA-binding transcription factor activity"/>
    <property type="evidence" value="ECO:0007669"/>
    <property type="project" value="InterPro"/>
</dbReference>
<sequence>MDRLTSMRVFAKAVELGSFAAAGIDLNMSPQLVGKNILILEEELGVRLLNRTTRRQSLTDIGSTFYERVKIILAEVALADSLVAETRSEPRGRLRISAPATFGISALVPKLPIYLERHPQVQIDLTLSNRNVDIVDDGYDIAFRVGNLADSALIARVLAPYRLVLCAAPAYLERHGDIGHPRDLTRHECLGFSHTALRTHWLFEGPEGRIEVPISGRLMIDSGEGLLAAALGGMGILMQPVELVEAALRRGQLKKILPDFAVPTRPLHVLYPQDRLMTPKLRTFLDFALEAFG</sequence>
<keyword evidence="3 7" id="KW-0238">DNA-binding</keyword>